<dbReference type="GO" id="GO:0000977">
    <property type="term" value="F:RNA polymerase II transcription regulatory region sequence-specific DNA binding"/>
    <property type="evidence" value="ECO:0007669"/>
    <property type="project" value="TreeGrafter"/>
</dbReference>
<dbReference type="GO" id="GO:0046983">
    <property type="term" value="F:protein dimerization activity"/>
    <property type="evidence" value="ECO:0007669"/>
    <property type="project" value="InterPro"/>
</dbReference>
<dbReference type="SMART" id="SM00353">
    <property type="entry name" value="HLH"/>
    <property type="match status" value="1"/>
</dbReference>
<dbReference type="GO" id="GO:0000981">
    <property type="term" value="F:DNA-binding transcription factor activity, RNA polymerase II-specific"/>
    <property type="evidence" value="ECO:0007669"/>
    <property type="project" value="TreeGrafter"/>
</dbReference>
<feature type="compositionally biased region" description="Polar residues" evidence="6">
    <location>
        <begin position="35"/>
        <end position="44"/>
    </location>
</feature>
<dbReference type="GO" id="GO:0010106">
    <property type="term" value="P:cellular response to iron ion starvation"/>
    <property type="evidence" value="ECO:0007669"/>
    <property type="project" value="UniProtKB-ARBA"/>
</dbReference>
<sequence>MLALSPPLFSTSGWLLEDDPIGHGNYNKSTEAETSDSFLQSPLSRPQVGPFDATNVKKINHNASERDRRKRVNILYSSLFSLLPAADQTKKLSIPATVSRVVKYIPDLQKEVERLVQKKEELSSRIPWQEDLAHAKKRRKGTVRSSSSTVSATPLGDREVVLQIFTAEANNSQLCEALQILEEDGFCLLNASSFQSSGERVFYSLHLQVFIITSIHLII</sequence>
<evidence type="ECO:0000256" key="4">
    <source>
        <dbReference type="ARBA" id="ARBA00023163"/>
    </source>
</evidence>
<keyword evidence="5" id="KW-0539">Nucleus</keyword>
<dbReference type="AlphaFoldDB" id="A0AA88UKV0"/>
<dbReference type="InterPro" id="IPR036638">
    <property type="entry name" value="HLH_DNA-bd_sf"/>
</dbReference>
<organism evidence="8 9">
    <name type="scientific">Escallonia rubra</name>
    <dbReference type="NCBI Taxonomy" id="112253"/>
    <lineage>
        <taxon>Eukaryota</taxon>
        <taxon>Viridiplantae</taxon>
        <taxon>Streptophyta</taxon>
        <taxon>Embryophyta</taxon>
        <taxon>Tracheophyta</taxon>
        <taxon>Spermatophyta</taxon>
        <taxon>Magnoliopsida</taxon>
        <taxon>eudicotyledons</taxon>
        <taxon>Gunneridae</taxon>
        <taxon>Pentapetalae</taxon>
        <taxon>asterids</taxon>
        <taxon>campanulids</taxon>
        <taxon>Escalloniales</taxon>
        <taxon>Escalloniaceae</taxon>
        <taxon>Escallonia</taxon>
    </lineage>
</organism>
<comment type="caution">
    <text evidence="8">The sequence shown here is derived from an EMBL/GenBank/DDBJ whole genome shotgun (WGS) entry which is preliminary data.</text>
</comment>
<dbReference type="PROSITE" id="PS50888">
    <property type="entry name" value="BHLH"/>
    <property type="match status" value="1"/>
</dbReference>
<evidence type="ECO:0000313" key="9">
    <source>
        <dbReference type="Proteomes" id="UP001187471"/>
    </source>
</evidence>
<evidence type="ECO:0000256" key="2">
    <source>
        <dbReference type="ARBA" id="ARBA00023015"/>
    </source>
</evidence>
<dbReference type="PANTHER" id="PTHR13935">
    <property type="entry name" value="ACHAETE-SCUTE TRANSCRIPTION FACTOR-RELATED"/>
    <property type="match status" value="1"/>
</dbReference>
<comment type="subcellular location">
    <subcellularLocation>
        <location evidence="1">Nucleus</location>
    </subcellularLocation>
</comment>
<protein>
    <recommendedName>
        <fullName evidence="7">BHLH domain-containing protein</fullName>
    </recommendedName>
</protein>
<dbReference type="Proteomes" id="UP001187471">
    <property type="component" value="Unassembled WGS sequence"/>
</dbReference>
<keyword evidence="9" id="KW-1185">Reference proteome</keyword>
<dbReference type="SUPFAM" id="SSF47459">
    <property type="entry name" value="HLH, helix-loop-helix DNA-binding domain"/>
    <property type="match status" value="1"/>
</dbReference>
<dbReference type="Gene3D" id="4.10.280.10">
    <property type="entry name" value="Helix-loop-helix DNA-binding domain"/>
    <property type="match status" value="1"/>
</dbReference>
<evidence type="ECO:0000256" key="3">
    <source>
        <dbReference type="ARBA" id="ARBA00023125"/>
    </source>
</evidence>
<accession>A0AA88UKV0</accession>
<proteinExistence type="predicted"/>
<evidence type="ECO:0000256" key="6">
    <source>
        <dbReference type="SAM" id="MobiDB-lite"/>
    </source>
</evidence>
<feature type="region of interest" description="Disordered" evidence="6">
    <location>
        <begin position="25"/>
        <end position="52"/>
    </location>
</feature>
<evidence type="ECO:0000256" key="1">
    <source>
        <dbReference type="ARBA" id="ARBA00004123"/>
    </source>
</evidence>
<dbReference type="Pfam" id="PF00010">
    <property type="entry name" value="HLH"/>
    <property type="match status" value="1"/>
</dbReference>
<dbReference type="PANTHER" id="PTHR13935:SF41">
    <property type="entry name" value="TRANSCRIPTION FACTOR ORG2-RELATED"/>
    <property type="match status" value="1"/>
</dbReference>
<dbReference type="InterPro" id="IPR015660">
    <property type="entry name" value="MASH1/Ascl1a-like"/>
</dbReference>
<keyword evidence="2" id="KW-0805">Transcription regulation</keyword>
<feature type="domain" description="BHLH" evidence="7">
    <location>
        <begin position="56"/>
        <end position="108"/>
    </location>
</feature>
<gene>
    <name evidence="8" type="ORF">RJ640_007310</name>
</gene>
<dbReference type="CDD" id="cd18914">
    <property type="entry name" value="bHLH_AtORG2_like"/>
    <property type="match status" value="1"/>
</dbReference>
<evidence type="ECO:0000259" key="7">
    <source>
        <dbReference type="PROSITE" id="PS50888"/>
    </source>
</evidence>
<evidence type="ECO:0000256" key="5">
    <source>
        <dbReference type="ARBA" id="ARBA00023242"/>
    </source>
</evidence>
<dbReference type="EMBL" id="JAVXUO010000804">
    <property type="protein sequence ID" value="KAK2988890.1"/>
    <property type="molecule type" value="Genomic_DNA"/>
</dbReference>
<dbReference type="FunFam" id="4.10.280.10:FF:000074">
    <property type="entry name" value="Transcription factor ORG2"/>
    <property type="match status" value="1"/>
</dbReference>
<evidence type="ECO:0000313" key="8">
    <source>
        <dbReference type="EMBL" id="KAK2988890.1"/>
    </source>
</evidence>
<keyword evidence="3" id="KW-0238">DNA-binding</keyword>
<name>A0AA88UKV0_9ASTE</name>
<dbReference type="GO" id="GO:0090575">
    <property type="term" value="C:RNA polymerase II transcription regulator complex"/>
    <property type="evidence" value="ECO:0007669"/>
    <property type="project" value="TreeGrafter"/>
</dbReference>
<dbReference type="InterPro" id="IPR011598">
    <property type="entry name" value="bHLH_dom"/>
</dbReference>
<keyword evidence="4" id="KW-0804">Transcription</keyword>
<reference evidence="8" key="1">
    <citation type="submission" date="2022-12" db="EMBL/GenBank/DDBJ databases">
        <title>Draft genome assemblies for two species of Escallonia (Escalloniales).</title>
        <authorList>
            <person name="Chanderbali A."/>
            <person name="Dervinis C."/>
            <person name="Anghel I."/>
            <person name="Soltis D."/>
            <person name="Soltis P."/>
            <person name="Zapata F."/>
        </authorList>
    </citation>
    <scope>NUCLEOTIDE SEQUENCE</scope>
    <source>
        <strain evidence="8">UCBG92.1500</strain>
        <tissue evidence="8">Leaf</tissue>
    </source>
</reference>